<comment type="caution">
    <text evidence="3">The sequence shown here is derived from an EMBL/GenBank/DDBJ whole genome shotgun (WGS) entry which is preliminary data.</text>
</comment>
<proteinExistence type="predicted"/>
<dbReference type="InterPro" id="IPR010996">
    <property type="entry name" value="HHH_MUS81"/>
</dbReference>
<dbReference type="Proteomes" id="UP001632037">
    <property type="component" value="Unassembled WGS sequence"/>
</dbReference>
<feature type="compositionally biased region" description="Basic residues" evidence="1">
    <location>
        <begin position="132"/>
        <end position="142"/>
    </location>
</feature>
<gene>
    <name evidence="3" type="ORF">V7S43_003656</name>
</gene>
<feature type="region of interest" description="Disordered" evidence="1">
    <location>
        <begin position="118"/>
        <end position="144"/>
    </location>
</feature>
<organism evidence="3 4">
    <name type="scientific">Phytophthora oleae</name>
    <dbReference type="NCBI Taxonomy" id="2107226"/>
    <lineage>
        <taxon>Eukaryota</taxon>
        <taxon>Sar</taxon>
        <taxon>Stramenopiles</taxon>
        <taxon>Oomycota</taxon>
        <taxon>Peronosporomycetes</taxon>
        <taxon>Peronosporales</taxon>
        <taxon>Peronosporaceae</taxon>
        <taxon>Phytophthora</taxon>
    </lineage>
</organism>
<accession>A0ABD3FZM7</accession>
<evidence type="ECO:0000313" key="3">
    <source>
        <dbReference type="EMBL" id="KAL3671746.1"/>
    </source>
</evidence>
<sequence length="244" mass="26924">MRSIGLGYTPSSMKAETVISDLLMQCEEQGVALPEDPWQVLREAIVALRNTKHQLGYLQIPQAFEQLKTKCSEDADETELVIPATRTGRRQKRTLMQDLPKRNWSNLVVDSESDEGFDGQSGLTVMDPVASSKKKTKYPKKSRIQEQVEASPAACDKNQALVDQLVQLGEFEVTHGYTQRGLARFRAAKEIRDSSFVVTSGAQAKKLDRVGAAVATKVDQLLNEGLEAALNEYEGDGEALPVTK</sequence>
<evidence type="ECO:0000256" key="1">
    <source>
        <dbReference type="SAM" id="MobiDB-lite"/>
    </source>
</evidence>
<dbReference type="AlphaFoldDB" id="A0ABD3FZM7"/>
<reference evidence="3 4" key="1">
    <citation type="submission" date="2024-09" db="EMBL/GenBank/DDBJ databases">
        <title>Genome sequencing and assembly of Phytophthora oleae, isolate VK10A, causative agent of rot of olive drupes.</title>
        <authorList>
            <person name="Conti Taguali S."/>
            <person name="Riolo M."/>
            <person name="La Spada F."/>
            <person name="Cacciola S.O."/>
            <person name="Dionisio G."/>
        </authorList>
    </citation>
    <scope>NUCLEOTIDE SEQUENCE [LARGE SCALE GENOMIC DNA]</scope>
    <source>
        <strain evidence="3 4">VK10A</strain>
    </source>
</reference>
<keyword evidence="4" id="KW-1185">Reference proteome</keyword>
<dbReference type="InterPro" id="IPR027421">
    <property type="entry name" value="DNA_pol_lamdba_lyase_dom_sf"/>
</dbReference>
<feature type="domain" description="Crossover junction endonuclease MUS81-like HHH" evidence="2">
    <location>
        <begin position="157"/>
        <end position="225"/>
    </location>
</feature>
<dbReference type="Pfam" id="PF14716">
    <property type="entry name" value="HHH_8"/>
    <property type="match status" value="1"/>
</dbReference>
<evidence type="ECO:0000313" key="4">
    <source>
        <dbReference type="Proteomes" id="UP001632037"/>
    </source>
</evidence>
<dbReference type="Gene3D" id="1.10.150.110">
    <property type="entry name" value="DNA polymerase beta, N-terminal domain-like"/>
    <property type="match status" value="1"/>
</dbReference>
<dbReference type="SUPFAM" id="SSF47802">
    <property type="entry name" value="DNA polymerase beta, N-terminal domain-like"/>
    <property type="match status" value="1"/>
</dbReference>
<evidence type="ECO:0000259" key="2">
    <source>
        <dbReference type="Pfam" id="PF14716"/>
    </source>
</evidence>
<dbReference type="EMBL" id="JBIMZQ010000005">
    <property type="protein sequence ID" value="KAL3671746.1"/>
    <property type="molecule type" value="Genomic_DNA"/>
</dbReference>
<protein>
    <recommendedName>
        <fullName evidence="2">Crossover junction endonuclease MUS81-like HHH domain-containing protein</fullName>
    </recommendedName>
</protein>
<name>A0ABD3FZM7_9STRA</name>